<name>A0ABT8XEW3_9HYPH</name>
<protein>
    <submittedName>
        <fullName evidence="2">Lipoprotein</fullName>
    </submittedName>
</protein>
<evidence type="ECO:0000313" key="2">
    <source>
        <dbReference type="EMBL" id="MDO6121924.1"/>
    </source>
</evidence>
<sequence length="45" mass="4378">MRPTSGFIIAALAVLALAGCSTTAADNTTYARPAASGGAISIPLN</sequence>
<dbReference type="RefSeq" id="WP_244762455.1">
    <property type="nucleotide sequence ID" value="NZ_JALJCJ010000005.1"/>
</dbReference>
<accession>A0ABT8XEW3</accession>
<proteinExistence type="predicted"/>
<organism evidence="2 3">
    <name type="scientific">Shinella curvata</name>
    <dbReference type="NCBI Taxonomy" id="1817964"/>
    <lineage>
        <taxon>Bacteria</taxon>
        <taxon>Pseudomonadati</taxon>
        <taxon>Pseudomonadota</taxon>
        <taxon>Alphaproteobacteria</taxon>
        <taxon>Hyphomicrobiales</taxon>
        <taxon>Rhizobiaceae</taxon>
        <taxon>Shinella</taxon>
    </lineage>
</organism>
<gene>
    <name evidence="2" type="ORF">GB928_012095</name>
</gene>
<keyword evidence="3" id="KW-1185">Reference proteome</keyword>
<comment type="caution">
    <text evidence="2">The sequence shown here is derived from an EMBL/GenBank/DDBJ whole genome shotgun (WGS) entry which is preliminary data.</text>
</comment>
<feature type="chain" id="PRO_5046079860" evidence="1">
    <location>
        <begin position="25"/>
        <end position="45"/>
    </location>
</feature>
<reference evidence="2" key="1">
    <citation type="submission" date="2022-04" db="EMBL/GenBank/DDBJ databases">
        <title>Shinella lacus sp. nov., a novel member of the genus Shinella from water.</title>
        <authorList>
            <person name="Deng Y."/>
        </authorList>
    </citation>
    <scope>NUCLEOTIDE SEQUENCE</scope>
    <source>
        <strain evidence="2">JCM 31239</strain>
    </source>
</reference>
<evidence type="ECO:0000313" key="3">
    <source>
        <dbReference type="Proteomes" id="UP001177080"/>
    </source>
</evidence>
<dbReference type="Proteomes" id="UP001177080">
    <property type="component" value="Unassembled WGS sequence"/>
</dbReference>
<dbReference type="PROSITE" id="PS51257">
    <property type="entry name" value="PROKAR_LIPOPROTEIN"/>
    <property type="match status" value="1"/>
</dbReference>
<feature type="signal peptide" evidence="1">
    <location>
        <begin position="1"/>
        <end position="24"/>
    </location>
</feature>
<evidence type="ECO:0000256" key="1">
    <source>
        <dbReference type="SAM" id="SignalP"/>
    </source>
</evidence>
<keyword evidence="1" id="KW-0732">Signal</keyword>
<keyword evidence="2" id="KW-0449">Lipoprotein</keyword>
<dbReference type="EMBL" id="WHSC02000005">
    <property type="protein sequence ID" value="MDO6121924.1"/>
    <property type="molecule type" value="Genomic_DNA"/>
</dbReference>